<comment type="subcellular location">
    <subcellularLocation>
        <location evidence="1">Cell envelope</location>
    </subcellularLocation>
</comment>
<dbReference type="CDD" id="cd14659">
    <property type="entry name" value="Imelysin-like_IPPA"/>
    <property type="match status" value="1"/>
</dbReference>
<name>A0ABU5ZYK5_9FLAO</name>
<reference evidence="4 5" key="1">
    <citation type="journal article" date="2013" name="Int. J. Syst. Evol. Microbiol.">
        <title>Aquimarina gracilis sp. nov., isolated from the gut microflora of a mussel, Mytilus coruscus, and emended description of Aquimarina spongiae.</title>
        <authorList>
            <person name="Park S.C."/>
            <person name="Choe H.N."/>
            <person name="Baik K.S."/>
            <person name="Seong C.N."/>
        </authorList>
    </citation>
    <scope>NUCLEOTIDE SEQUENCE [LARGE SCALE GENOMIC DNA]</scope>
    <source>
        <strain evidence="4 5">PSC32</strain>
    </source>
</reference>
<keyword evidence="5" id="KW-1185">Reference proteome</keyword>
<accession>A0ABU5ZYK5</accession>
<evidence type="ECO:0000313" key="4">
    <source>
        <dbReference type="EMBL" id="MEB3346964.1"/>
    </source>
</evidence>
<dbReference type="Pfam" id="PF09375">
    <property type="entry name" value="Peptidase_M75"/>
    <property type="match status" value="1"/>
</dbReference>
<evidence type="ECO:0000259" key="3">
    <source>
        <dbReference type="Pfam" id="PF09375"/>
    </source>
</evidence>
<evidence type="ECO:0000256" key="2">
    <source>
        <dbReference type="ARBA" id="ARBA00022729"/>
    </source>
</evidence>
<evidence type="ECO:0000313" key="5">
    <source>
        <dbReference type="Proteomes" id="UP001327027"/>
    </source>
</evidence>
<sequence>MKKFLCSIFVITLVLSACTSSDEGGEGNGGDNFDRSAMLENLADNIIIPAYQNFSADVTALKNATSSFIATTNEDNLNTLREAWADAYISWQSVGMYEIGKAEELEFINFMNLYPVSISNIENNINTETYNLASAQLQDEQGFGALDYLINGLADTDADILAFYTGSTNGSKYRNYLTALVERMNMLTNEVVTSWTNGYRDTFVNNGGSSVTSSVDKIANDFIFYYEKHLRAGKIAIPAGVFATETFPEKVEAVYKGDFSKTLFNASLSAMQDFFNGKHFDSNTTGESFRTYLDFLNTIKGGEDLPKIINDQFNTARTTASGLNDNFSEQVKSNNNLMLETYNELQKNVVHIKVDMLQALNIIVDFQDADGD</sequence>
<dbReference type="InterPro" id="IPR038352">
    <property type="entry name" value="Imelysin_sf"/>
</dbReference>
<dbReference type="EMBL" id="JAYKLX010000007">
    <property type="protein sequence ID" value="MEB3346964.1"/>
    <property type="molecule type" value="Genomic_DNA"/>
</dbReference>
<proteinExistence type="predicted"/>
<dbReference type="RefSeq" id="WP_324180986.1">
    <property type="nucleotide sequence ID" value="NZ_BAABAW010000020.1"/>
</dbReference>
<feature type="domain" description="Imelysin-like" evidence="3">
    <location>
        <begin position="47"/>
        <end position="336"/>
    </location>
</feature>
<evidence type="ECO:0000256" key="1">
    <source>
        <dbReference type="ARBA" id="ARBA00004196"/>
    </source>
</evidence>
<organism evidence="4 5">
    <name type="scientific">Aquimarina gracilis</name>
    <dbReference type="NCBI Taxonomy" id="874422"/>
    <lineage>
        <taxon>Bacteria</taxon>
        <taxon>Pseudomonadati</taxon>
        <taxon>Bacteroidota</taxon>
        <taxon>Flavobacteriia</taxon>
        <taxon>Flavobacteriales</taxon>
        <taxon>Flavobacteriaceae</taxon>
        <taxon>Aquimarina</taxon>
    </lineage>
</organism>
<protein>
    <submittedName>
        <fullName evidence="4">Imelysin family protein</fullName>
    </submittedName>
</protein>
<dbReference type="PROSITE" id="PS51257">
    <property type="entry name" value="PROKAR_LIPOPROTEIN"/>
    <property type="match status" value="1"/>
</dbReference>
<keyword evidence="2" id="KW-0732">Signal</keyword>
<dbReference type="InterPro" id="IPR034984">
    <property type="entry name" value="Imelysin-like_IPPA"/>
</dbReference>
<dbReference type="InterPro" id="IPR018976">
    <property type="entry name" value="Imelysin-like"/>
</dbReference>
<comment type="caution">
    <text evidence="4">The sequence shown here is derived from an EMBL/GenBank/DDBJ whole genome shotgun (WGS) entry which is preliminary data.</text>
</comment>
<gene>
    <name evidence="4" type="ORF">U6A24_15930</name>
</gene>
<dbReference type="Proteomes" id="UP001327027">
    <property type="component" value="Unassembled WGS sequence"/>
</dbReference>
<dbReference type="Gene3D" id="1.20.1420.20">
    <property type="entry name" value="M75 peptidase, HXXE motif"/>
    <property type="match status" value="1"/>
</dbReference>